<dbReference type="PANTHER" id="PTHR43685">
    <property type="entry name" value="GLYCOSYLTRANSFERASE"/>
    <property type="match status" value="1"/>
</dbReference>
<protein>
    <recommendedName>
        <fullName evidence="1">Glycosyltransferase 2-like domain-containing protein</fullName>
    </recommendedName>
</protein>
<sequence length="336" mass="38488">MQLPEVSVCIPTYNAAQYLADAIDSVLAQTFEDFELVVSDNASTDHTPELCQAYHDPRFLYSRSPENTGQSGNWNRCLSLARGTYVILLHADDLLMPEYLQRAVQVLDQHPEVGLVHCATQYIEPDGTPLYVRRIYEADRIDEGDVLFRRLVLEGCVVNPAGVLVRRSLYDEVGDFTMETLWGVDWHMWMRLALRTQVAYFAEPLAQYREHPQSGTSRVMATAQNGPDETWLFRDIFRRIPPARHDLHALKEAARRQSAHRTWCFAEEMCRLGWRSAARAQLRAAARIRPMIMAEGRFWALLAATVLGYGWFEQMHTWKQRLFGKPAAQAERSVGS</sequence>
<proteinExistence type="predicted"/>
<dbReference type="PATRIC" id="fig|1429438.4.peg.6351"/>
<dbReference type="SUPFAM" id="SSF53448">
    <property type="entry name" value="Nucleotide-diphospho-sugar transferases"/>
    <property type="match status" value="1"/>
</dbReference>
<evidence type="ECO:0000259" key="1">
    <source>
        <dbReference type="Pfam" id="PF00535"/>
    </source>
</evidence>
<dbReference type="AlphaFoldDB" id="W4LAJ0"/>
<dbReference type="PANTHER" id="PTHR43685:SF2">
    <property type="entry name" value="GLYCOSYLTRANSFERASE 2-LIKE DOMAIN-CONTAINING PROTEIN"/>
    <property type="match status" value="1"/>
</dbReference>
<dbReference type="Gene3D" id="3.90.550.10">
    <property type="entry name" value="Spore Coat Polysaccharide Biosynthesis Protein SpsA, Chain A"/>
    <property type="match status" value="1"/>
</dbReference>
<dbReference type="EMBL" id="AZHW01001016">
    <property type="protein sequence ID" value="ETW94730.1"/>
    <property type="molecule type" value="Genomic_DNA"/>
</dbReference>
<evidence type="ECO:0000313" key="2">
    <source>
        <dbReference type="EMBL" id="ETW94730.1"/>
    </source>
</evidence>
<dbReference type="HOGENOM" id="CLU_025996_16_0_7"/>
<evidence type="ECO:0000313" key="3">
    <source>
        <dbReference type="Proteomes" id="UP000019141"/>
    </source>
</evidence>
<dbReference type="InterPro" id="IPR029044">
    <property type="entry name" value="Nucleotide-diphossugar_trans"/>
</dbReference>
<gene>
    <name evidence="2" type="ORF">ETSY1_33595</name>
</gene>
<dbReference type="InterPro" id="IPR050834">
    <property type="entry name" value="Glycosyltransf_2"/>
</dbReference>
<name>W4LAJ0_ENTF1</name>
<feature type="domain" description="Glycosyltransferase 2-like" evidence="1">
    <location>
        <begin position="7"/>
        <end position="143"/>
    </location>
</feature>
<comment type="caution">
    <text evidence="2">The sequence shown here is derived from an EMBL/GenBank/DDBJ whole genome shotgun (WGS) entry which is preliminary data.</text>
</comment>
<dbReference type="Pfam" id="PF00535">
    <property type="entry name" value="Glycos_transf_2"/>
    <property type="match status" value="1"/>
</dbReference>
<organism evidence="2 3">
    <name type="scientific">Entotheonella factor</name>
    <dbReference type="NCBI Taxonomy" id="1429438"/>
    <lineage>
        <taxon>Bacteria</taxon>
        <taxon>Pseudomonadati</taxon>
        <taxon>Nitrospinota/Tectimicrobiota group</taxon>
        <taxon>Candidatus Tectimicrobiota</taxon>
        <taxon>Candidatus Entotheonellia</taxon>
        <taxon>Candidatus Entotheonellales</taxon>
        <taxon>Candidatus Entotheonellaceae</taxon>
        <taxon>Candidatus Entotheonella</taxon>
    </lineage>
</organism>
<dbReference type="InterPro" id="IPR001173">
    <property type="entry name" value="Glyco_trans_2-like"/>
</dbReference>
<dbReference type="Proteomes" id="UP000019141">
    <property type="component" value="Unassembled WGS sequence"/>
</dbReference>
<keyword evidence="3" id="KW-1185">Reference proteome</keyword>
<accession>W4LAJ0</accession>
<reference evidence="2 3" key="1">
    <citation type="journal article" date="2014" name="Nature">
        <title>An environmental bacterial taxon with a large and distinct metabolic repertoire.</title>
        <authorList>
            <person name="Wilson M.C."/>
            <person name="Mori T."/>
            <person name="Ruckert C."/>
            <person name="Uria A.R."/>
            <person name="Helf M.J."/>
            <person name="Takada K."/>
            <person name="Gernert C."/>
            <person name="Steffens U.A."/>
            <person name="Heycke N."/>
            <person name="Schmitt S."/>
            <person name="Rinke C."/>
            <person name="Helfrich E.J."/>
            <person name="Brachmann A.O."/>
            <person name="Gurgui C."/>
            <person name="Wakimoto T."/>
            <person name="Kracht M."/>
            <person name="Crusemann M."/>
            <person name="Hentschel U."/>
            <person name="Abe I."/>
            <person name="Matsunaga S."/>
            <person name="Kalinowski J."/>
            <person name="Takeyama H."/>
            <person name="Piel J."/>
        </authorList>
    </citation>
    <scope>NUCLEOTIDE SEQUENCE [LARGE SCALE GENOMIC DNA]</scope>
    <source>
        <strain evidence="3">TSY1</strain>
    </source>
</reference>